<dbReference type="STRING" id="209880.SAMN02910343_01255"/>
<dbReference type="GeneID" id="87756265"/>
<dbReference type="OrthoDB" id="9987794at2"/>
<feature type="signal peptide" evidence="1">
    <location>
        <begin position="1"/>
        <end position="21"/>
    </location>
</feature>
<feature type="chain" id="PRO_5011625937" evidence="1">
    <location>
        <begin position="22"/>
        <end position="152"/>
    </location>
</feature>
<dbReference type="EMBL" id="FMXA01000016">
    <property type="protein sequence ID" value="SDA55152.1"/>
    <property type="molecule type" value="Genomic_DNA"/>
</dbReference>
<proteinExistence type="predicted"/>
<sequence>MKKYLALPLALCFFLPLSASAYTPAGTAQIIHSSAETGQLYFSTASEGDMNFSSASTMYFNDETGALLAFTVNADGHTMHASIRKNGILIWEESFPDTTQKYSITRKTDNISPYFLMNLGNRTYVARYDKDGKMEVRELRTDVRKSDIRPEA</sequence>
<evidence type="ECO:0000313" key="2">
    <source>
        <dbReference type="EMBL" id="SDA55152.1"/>
    </source>
</evidence>
<keyword evidence="1" id="KW-0732">Signal</keyword>
<accession>A0A1G5WAV5</accession>
<protein>
    <submittedName>
        <fullName evidence="2">Uncharacterized protein</fullName>
    </submittedName>
</protein>
<keyword evidence="3" id="KW-1185">Reference proteome</keyword>
<reference evidence="2 3" key="1">
    <citation type="submission" date="2016-10" db="EMBL/GenBank/DDBJ databases">
        <authorList>
            <person name="de Groot N.N."/>
        </authorList>
    </citation>
    <scope>NUCLEOTIDE SEQUENCE [LARGE SCALE GENOMIC DNA]</scope>
    <source>
        <strain evidence="2 3">DSM 15230</strain>
    </source>
</reference>
<evidence type="ECO:0000256" key="1">
    <source>
        <dbReference type="SAM" id="SignalP"/>
    </source>
</evidence>
<dbReference type="RefSeq" id="WP_091364944.1">
    <property type="nucleotide sequence ID" value="NZ_FMXA01000016.1"/>
</dbReference>
<evidence type="ECO:0000313" key="3">
    <source>
        <dbReference type="Proteomes" id="UP000199689"/>
    </source>
</evidence>
<dbReference type="Proteomes" id="UP000199689">
    <property type="component" value="Unassembled WGS sequence"/>
</dbReference>
<name>A0A1G5WAV5_9FIRM</name>
<gene>
    <name evidence="2" type="ORF">SAMN02910343_01255</name>
</gene>
<organism evidence="2 3">
    <name type="scientific">Allisonella histaminiformans</name>
    <dbReference type="NCBI Taxonomy" id="209880"/>
    <lineage>
        <taxon>Bacteria</taxon>
        <taxon>Bacillati</taxon>
        <taxon>Bacillota</taxon>
        <taxon>Negativicutes</taxon>
        <taxon>Veillonellales</taxon>
        <taxon>Veillonellaceae</taxon>
        <taxon>Allisonella</taxon>
    </lineage>
</organism>
<dbReference type="AlphaFoldDB" id="A0A1G5WAV5"/>